<proteinExistence type="predicted"/>
<organism evidence="2">
    <name type="scientific">Camponotus floridanus</name>
    <name type="common">Florida carpenter ant</name>
    <dbReference type="NCBI Taxonomy" id="104421"/>
    <lineage>
        <taxon>Eukaryota</taxon>
        <taxon>Metazoa</taxon>
        <taxon>Ecdysozoa</taxon>
        <taxon>Arthropoda</taxon>
        <taxon>Hexapoda</taxon>
        <taxon>Insecta</taxon>
        <taxon>Pterygota</taxon>
        <taxon>Neoptera</taxon>
        <taxon>Endopterygota</taxon>
        <taxon>Hymenoptera</taxon>
        <taxon>Apocrita</taxon>
        <taxon>Aculeata</taxon>
        <taxon>Formicoidea</taxon>
        <taxon>Formicidae</taxon>
        <taxon>Formicinae</taxon>
        <taxon>Camponotus</taxon>
    </lineage>
</organism>
<sequence>TITISQSMNRQFKVRLL</sequence>
<name>E2AZW1_CAMFO</name>
<feature type="non-terminal residue" evidence="1">
    <location>
        <position position="17"/>
    </location>
</feature>
<feature type="non-terminal residue" evidence="1">
    <location>
        <position position="1"/>
    </location>
</feature>
<evidence type="ECO:0000313" key="2">
    <source>
        <dbReference type="Proteomes" id="UP000000311"/>
    </source>
</evidence>
<accession>E2AZW1</accession>
<dbReference type="AlphaFoldDB" id="E2AZW1"/>
<dbReference type="Proteomes" id="UP000000311">
    <property type="component" value="Unassembled WGS sequence"/>
</dbReference>
<keyword evidence="2" id="KW-1185">Reference proteome</keyword>
<reference evidence="1 2" key="1">
    <citation type="journal article" date="2010" name="Science">
        <title>Genomic comparison of the ants Camponotus floridanus and Harpegnathos saltator.</title>
        <authorList>
            <person name="Bonasio R."/>
            <person name="Zhang G."/>
            <person name="Ye C."/>
            <person name="Mutti N.S."/>
            <person name="Fang X."/>
            <person name="Qin N."/>
            <person name="Donahue G."/>
            <person name="Yang P."/>
            <person name="Li Q."/>
            <person name="Li C."/>
            <person name="Zhang P."/>
            <person name="Huang Z."/>
            <person name="Berger S.L."/>
            <person name="Reinberg D."/>
            <person name="Wang J."/>
            <person name="Liebig J."/>
        </authorList>
    </citation>
    <scope>NUCLEOTIDE SEQUENCE [LARGE SCALE GENOMIC DNA]</scope>
    <source>
        <strain evidence="2">C129</strain>
    </source>
</reference>
<gene>
    <name evidence="1" type="ORF">EAG_13723</name>
</gene>
<evidence type="ECO:0000313" key="1">
    <source>
        <dbReference type="EMBL" id="EFN61029.1"/>
    </source>
</evidence>
<protein>
    <submittedName>
        <fullName evidence="1">Uncharacterized protein</fullName>
    </submittedName>
</protein>
<dbReference type="EMBL" id="GL444279">
    <property type="protein sequence ID" value="EFN61029.1"/>
    <property type="molecule type" value="Genomic_DNA"/>
</dbReference>
<dbReference type="InParanoid" id="E2AZW1"/>